<organism evidence="1 2">
    <name type="scientific">Phytophthora aleatoria</name>
    <dbReference type="NCBI Taxonomy" id="2496075"/>
    <lineage>
        <taxon>Eukaryota</taxon>
        <taxon>Sar</taxon>
        <taxon>Stramenopiles</taxon>
        <taxon>Oomycota</taxon>
        <taxon>Peronosporomycetes</taxon>
        <taxon>Peronosporales</taxon>
        <taxon>Peronosporaceae</taxon>
        <taxon>Phytophthora</taxon>
    </lineage>
</organism>
<dbReference type="AlphaFoldDB" id="A0A8J5IGS0"/>
<sequence length="311" mass="36249">MWKSHGESKDDVNEMLNLYAWSHDFSNNPLLSTWVSYMNTIITDNPSKLSTLISTLETRFSDRPLLQILERAKKFLRMESAAAKLQTEKMQTIFASKISPKEAFHVLGLYTMGDSVLSNTVLKEWKGYVKIYNKANPQQRESWFEPLRIYYQHIERMIEAAKQNPTTAEMTKKAENAHHNYWLDQGKAPSDVFPFLFPKKLTEDILATPTFGIWTKYLENYNKQYPEQKTTMIDRLRANYNDLNILSMLNAEKNDRGMDKLVDDLKNAMVAKWVVTGEKLADLQLRFSHVKNGDEMIQRFKELKKVSENTS</sequence>
<reference evidence="1" key="1">
    <citation type="submission" date="2021-01" db="EMBL/GenBank/DDBJ databases">
        <title>Phytophthora aleatoria, a newly-described species from Pinus radiata is distinct from Phytophthora cactorum isolates based on comparative genomics.</title>
        <authorList>
            <person name="Mcdougal R."/>
            <person name="Panda P."/>
            <person name="Williams N."/>
            <person name="Studholme D.J."/>
        </authorList>
    </citation>
    <scope>NUCLEOTIDE SEQUENCE</scope>
    <source>
        <strain evidence="1">NZFS 4037</strain>
    </source>
</reference>
<dbReference type="Proteomes" id="UP000709295">
    <property type="component" value="Unassembled WGS sequence"/>
</dbReference>
<proteinExistence type="predicted"/>
<evidence type="ECO:0008006" key="3">
    <source>
        <dbReference type="Google" id="ProtNLM"/>
    </source>
</evidence>
<evidence type="ECO:0000313" key="1">
    <source>
        <dbReference type="EMBL" id="KAG6946505.1"/>
    </source>
</evidence>
<comment type="caution">
    <text evidence="1">The sequence shown here is derived from an EMBL/GenBank/DDBJ whole genome shotgun (WGS) entry which is preliminary data.</text>
</comment>
<dbReference type="EMBL" id="JAENGY010001866">
    <property type="protein sequence ID" value="KAG6946505.1"/>
    <property type="molecule type" value="Genomic_DNA"/>
</dbReference>
<evidence type="ECO:0000313" key="2">
    <source>
        <dbReference type="Proteomes" id="UP000709295"/>
    </source>
</evidence>
<keyword evidence="2" id="KW-1185">Reference proteome</keyword>
<protein>
    <recommendedName>
        <fullName evidence="3">RxLR effector protein</fullName>
    </recommendedName>
</protein>
<gene>
    <name evidence="1" type="ORF">JG688_00016006</name>
</gene>
<name>A0A8J5IGS0_9STRA</name>
<accession>A0A8J5IGS0</accession>